<evidence type="ECO:0000313" key="3">
    <source>
        <dbReference type="Proteomes" id="UP000028730"/>
    </source>
</evidence>
<sequence>MQHGNPKTGELEETAIRHQNFLYSLCAWLKRNLALIISILALVCSNLWSWSTYSNWEKSGVKFSYINVGQPTFTHDFHMGKKEISKPVAQTKVLISNTGRMNATVVDVSLKNGHSYIQSGCEKQEVTIAPGESKLIWVAFDKDEWNNPKKKIYVTTADGLITRADDRAANGKSTEVSRKRASDYAQAHEKPKSPDCIVGVFTVK</sequence>
<comment type="caution">
    <text evidence="2">The sequence shown here is derived from an EMBL/GenBank/DDBJ whole genome shotgun (WGS) entry which is preliminary data.</text>
</comment>
<feature type="region of interest" description="Disordered" evidence="1">
    <location>
        <begin position="168"/>
        <end position="192"/>
    </location>
</feature>
<organism evidence="2 3">
    <name type="scientific">Bifidobacterium bombi DSM 19703</name>
    <dbReference type="NCBI Taxonomy" id="1341695"/>
    <lineage>
        <taxon>Bacteria</taxon>
        <taxon>Bacillati</taxon>
        <taxon>Actinomycetota</taxon>
        <taxon>Actinomycetes</taxon>
        <taxon>Bifidobacteriales</taxon>
        <taxon>Bifidobacteriaceae</taxon>
        <taxon>Bifidobacterium</taxon>
    </lineage>
</organism>
<dbReference type="InterPro" id="IPR013783">
    <property type="entry name" value="Ig-like_fold"/>
</dbReference>
<gene>
    <name evidence="2" type="ORF">BBOMB_1023</name>
</gene>
<evidence type="ECO:0000256" key="1">
    <source>
        <dbReference type="SAM" id="MobiDB-lite"/>
    </source>
</evidence>
<dbReference type="Proteomes" id="UP000028730">
    <property type="component" value="Unassembled WGS sequence"/>
</dbReference>
<dbReference type="Gene3D" id="2.60.40.10">
    <property type="entry name" value="Immunoglobulins"/>
    <property type="match status" value="1"/>
</dbReference>
<keyword evidence="3" id="KW-1185">Reference proteome</keyword>
<dbReference type="AlphaFoldDB" id="A0A080N3C9"/>
<protein>
    <submittedName>
        <fullName evidence="2">Uncharacterized protein</fullName>
    </submittedName>
</protein>
<proteinExistence type="predicted"/>
<name>A0A080N3C9_9BIFI</name>
<accession>A0A080N3C9</accession>
<dbReference type="EMBL" id="ATLK01000001">
    <property type="protein sequence ID" value="KFF31637.1"/>
    <property type="molecule type" value="Genomic_DNA"/>
</dbReference>
<evidence type="ECO:0000313" key="2">
    <source>
        <dbReference type="EMBL" id="KFF31637.1"/>
    </source>
</evidence>
<dbReference type="GO" id="GO:0005975">
    <property type="term" value="P:carbohydrate metabolic process"/>
    <property type="evidence" value="ECO:0007669"/>
    <property type="project" value="UniProtKB-ARBA"/>
</dbReference>
<reference evidence="2 3" key="1">
    <citation type="journal article" date="2014" name="Appl. Environ. Microbiol.">
        <title>Genomic encyclopedia of type strains of the genus Bifidobacterium.</title>
        <authorList>
            <person name="Milani C."/>
            <person name="Lugli G.A."/>
            <person name="Duranti S."/>
            <person name="Turroni F."/>
            <person name="Bottacini F."/>
            <person name="Mangifesta M."/>
            <person name="Sanchez B."/>
            <person name="Viappiani A."/>
            <person name="Mancabelli L."/>
            <person name="Taminiau B."/>
            <person name="Delcenserie V."/>
            <person name="Barrangou R."/>
            <person name="Margolles A."/>
            <person name="van Sinderen D."/>
            <person name="Ventura M."/>
        </authorList>
    </citation>
    <scope>NUCLEOTIDE SEQUENCE [LARGE SCALE GENOMIC DNA]</scope>
    <source>
        <strain evidence="2 3">DSM 19703</strain>
    </source>
</reference>